<keyword evidence="5" id="KW-0418">Kinase</keyword>
<dbReference type="InterPro" id="IPR029151">
    <property type="entry name" value="Sensor-like_sf"/>
</dbReference>
<keyword evidence="9" id="KW-1133">Transmembrane helix</keyword>
<dbReference type="InterPro" id="IPR035965">
    <property type="entry name" value="PAS-like_dom_sf"/>
</dbReference>
<dbReference type="SMART" id="SM00091">
    <property type="entry name" value="PAS"/>
    <property type="match status" value="1"/>
</dbReference>
<dbReference type="Pfam" id="PF21623">
    <property type="entry name" value="HK_sensor_dom_bact"/>
    <property type="match status" value="1"/>
</dbReference>
<evidence type="ECO:0000256" key="9">
    <source>
        <dbReference type="SAM" id="Phobius"/>
    </source>
</evidence>
<dbReference type="GO" id="GO:0016301">
    <property type="term" value="F:kinase activity"/>
    <property type="evidence" value="ECO:0007669"/>
    <property type="project" value="UniProtKB-KW"/>
</dbReference>
<comment type="subcellular location">
    <subcellularLocation>
        <location evidence="1">Membrane</location>
    </subcellularLocation>
</comment>
<evidence type="ECO:0000313" key="11">
    <source>
        <dbReference type="EMBL" id="PIT96082.1"/>
    </source>
</evidence>
<keyword evidence="9" id="KW-0812">Transmembrane</keyword>
<keyword evidence="8" id="KW-0175">Coiled coil</keyword>
<sequence length="526" mass="61698">MKPILKIKTNQVVEANKKIIYLGVLLSVFVYLLFTALSFWQYKNERKSDELMAKVRSASVINFYQTQFNSHLEVLSGDVKFISHAPVFKDYLKQPSELNRKKVEDLFTQFALQRKVYDQIRYLDKNGQEIIRINYNQGQATVVPVSDLQNKKGRYYFDETLVLNEGGIYTSPIDLNIENNKIEEPYKPMLRIGTPAFLNEEKVGVVILNYLAKNILDESSLDDKDVLDSFSNQVEILDSNGYWLKSSLPRSWGMMFSDKKEQNLIKENPKLWDLLKGNQQGQVFFENGFYSFATLESDSGGVTWKIYNHIHNNDLYSRSNIIALRLILTNLLFAGILVIFIWYFYRIFRRLKDETQKKQDNEQMFKAFMQATKDAVVVMDDKNKIVFWNQGAVKMFGYDNQEIVGQDFYKITSNEKQKNILNFKQFSNIDMPDKIIELSTKRKNGEIFIVELSMSKALVDERWRVISIMREITERKKKEKNTQVELLENKETAEKLTRMNQLMVDRELAMVKLKQEIVELKQKVKL</sequence>
<comment type="caution">
    <text evidence="11">The sequence shown here is derived from an EMBL/GenBank/DDBJ whole genome shotgun (WGS) entry which is preliminary data.</text>
</comment>
<dbReference type="PROSITE" id="PS50112">
    <property type="entry name" value="PAS"/>
    <property type="match status" value="1"/>
</dbReference>
<evidence type="ECO:0000313" key="12">
    <source>
        <dbReference type="Proteomes" id="UP000228533"/>
    </source>
</evidence>
<keyword evidence="6" id="KW-0067">ATP-binding</keyword>
<dbReference type="EMBL" id="PFAM01000013">
    <property type="protein sequence ID" value="PIT96082.1"/>
    <property type="molecule type" value="Genomic_DNA"/>
</dbReference>
<evidence type="ECO:0000256" key="4">
    <source>
        <dbReference type="ARBA" id="ARBA00022741"/>
    </source>
</evidence>
<proteinExistence type="predicted"/>
<dbReference type="Gene3D" id="3.30.450.20">
    <property type="entry name" value="PAS domain"/>
    <property type="match status" value="3"/>
</dbReference>
<evidence type="ECO:0000256" key="8">
    <source>
        <dbReference type="SAM" id="Coils"/>
    </source>
</evidence>
<keyword evidence="3" id="KW-0808">Transferase</keyword>
<evidence type="ECO:0000256" key="6">
    <source>
        <dbReference type="ARBA" id="ARBA00022840"/>
    </source>
</evidence>
<feature type="transmembrane region" description="Helical" evidence="9">
    <location>
        <begin position="322"/>
        <end position="345"/>
    </location>
</feature>
<evidence type="ECO:0000259" key="10">
    <source>
        <dbReference type="PROSITE" id="PS50112"/>
    </source>
</evidence>
<evidence type="ECO:0000256" key="7">
    <source>
        <dbReference type="ARBA" id="ARBA00023012"/>
    </source>
</evidence>
<dbReference type="GO" id="GO:0000160">
    <property type="term" value="P:phosphorelay signal transduction system"/>
    <property type="evidence" value="ECO:0007669"/>
    <property type="project" value="UniProtKB-KW"/>
</dbReference>
<keyword evidence="2" id="KW-0597">Phosphoprotein</keyword>
<name>A0A2M6WTH2_9BACT</name>
<dbReference type="SUPFAM" id="SSF103190">
    <property type="entry name" value="Sensory domain-like"/>
    <property type="match status" value="2"/>
</dbReference>
<dbReference type="InterPro" id="IPR052155">
    <property type="entry name" value="Biofilm_reg_signaling"/>
</dbReference>
<gene>
    <name evidence="11" type="ORF">COT94_02355</name>
</gene>
<evidence type="ECO:0000256" key="5">
    <source>
        <dbReference type="ARBA" id="ARBA00022777"/>
    </source>
</evidence>
<dbReference type="PANTHER" id="PTHR44757:SF2">
    <property type="entry name" value="BIOFILM ARCHITECTURE MAINTENANCE PROTEIN MBAA"/>
    <property type="match status" value="1"/>
</dbReference>
<dbReference type="SUPFAM" id="SSF55785">
    <property type="entry name" value="PYP-like sensor domain (PAS domain)"/>
    <property type="match status" value="1"/>
</dbReference>
<evidence type="ECO:0000256" key="2">
    <source>
        <dbReference type="ARBA" id="ARBA00022553"/>
    </source>
</evidence>
<keyword evidence="4" id="KW-0547">Nucleotide-binding</keyword>
<dbReference type="AlphaFoldDB" id="A0A2M6WTH2"/>
<dbReference type="Proteomes" id="UP000228533">
    <property type="component" value="Unassembled WGS sequence"/>
</dbReference>
<feature type="transmembrane region" description="Helical" evidence="9">
    <location>
        <begin position="20"/>
        <end position="42"/>
    </location>
</feature>
<dbReference type="PANTHER" id="PTHR44757">
    <property type="entry name" value="DIGUANYLATE CYCLASE DGCP"/>
    <property type="match status" value="1"/>
</dbReference>
<feature type="domain" description="PAS" evidence="10">
    <location>
        <begin position="361"/>
        <end position="420"/>
    </location>
</feature>
<dbReference type="GO" id="GO:0016020">
    <property type="term" value="C:membrane"/>
    <property type="evidence" value="ECO:0007669"/>
    <property type="project" value="UniProtKB-SubCell"/>
</dbReference>
<keyword evidence="7" id="KW-0902">Two-component regulatory system</keyword>
<dbReference type="NCBIfam" id="TIGR00229">
    <property type="entry name" value="sensory_box"/>
    <property type="match status" value="1"/>
</dbReference>
<dbReference type="Pfam" id="PF13426">
    <property type="entry name" value="PAS_9"/>
    <property type="match status" value="1"/>
</dbReference>
<reference evidence="12" key="1">
    <citation type="submission" date="2017-09" db="EMBL/GenBank/DDBJ databases">
        <title>Depth-based differentiation of microbial function through sediment-hosted aquifers and enrichment of novel symbionts in the deep terrestrial subsurface.</title>
        <authorList>
            <person name="Probst A.J."/>
            <person name="Ladd B."/>
            <person name="Jarett J.K."/>
            <person name="Geller-Mcgrath D.E."/>
            <person name="Sieber C.M.K."/>
            <person name="Emerson J.B."/>
            <person name="Anantharaman K."/>
            <person name="Thomas B.C."/>
            <person name="Malmstrom R."/>
            <person name="Stieglmeier M."/>
            <person name="Klingl A."/>
            <person name="Woyke T."/>
            <person name="Ryan C.M."/>
            <person name="Banfield J.F."/>
        </authorList>
    </citation>
    <scope>NUCLEOTIDE SEQUENCE [LARGE SCALE GENOMIC DNA]</scope>
</reference>
<keyword evidence="9" id="KW-0472">Membrane</keyword>
<evidence type="ECO:0000256" key="3">
    <source>
        <dbReference type="ARBA" id="ARBA00022679"/>
    </source>
</evidence>
<dbReference type="InterPro" id="IPR048760">
    <property type="entry name" value="VP0354-like_sensor_dom"/>
</dbReference>
<accession>A0A2M6WTH2</accession>
<protein>
    <recommendedName>
        <fullName evidence="10">PAS domain-containing protein</fullName>
    </recommendedName>
</protein>
<evidence type="ECO:0000256" key="1">
    <source>
        <dbReference type="ARBA" id="ARBA00004370"/>
    </source>
</evidence>
<feature type="coiled-coil region" evidence="8">
    <location>
        <begin position="469"/>
        <end position="523"/>
    </location>
</feature>
<dbReference type="GO" id="GO:0005524">
    <property type="term" value="F:ATP binding"/>
    <property type="evidence" value="ECO:0007669"/>
    <property type="project" value="UniProtKB-KW"/>
</dbReference>
<dbReference type="CDD" id="cd00130">
    <property type="entry name" value="PAS"/>
    <property type="match status" value="1"/>
</dbReference>
<dbReference type="InterPro" id="IPR000014">
    <property type="entry name" value="PAS"/>
</dbReference>
<organism evidence="11 12">
    <name type="scientific">Candidatus Falkowbacteria bacterium CG10_big_fil_rev_8_21_14_0_10_37_14</name>
    <dbReference type="NCBI Taxonomy" id="1974561"/>
    <lineage>
        <taxon>Bacteria</taxon>
        <taxon>Candidatus Falkowiibacteriota</taxon>
    </lineage>
</organism>